<dbReference type="GO" id="GO:0004540">
    <property type="term" value="F:RNA nuclease activity"/>
    <property type="evidence" value="ECO:0007669"/>
    <property type="project" value="InterPro"/>
</dbReference>
<dbReference type="EMBL" id="DVNJ01000002">
    <property type="protein sequence ID" value="HIU62351.1"/>
    <property type="molecule type" value="Genomic_DNA"/>
</dbReference>
<comment type="caution">
    <text evidence="7">The sequence shown here is derived from an EMBL/GenBank/DDBJ whole genome shotgun (WGS) entry which is preliminary data.</text>
</comment>
<keyword evidence="3" id="KW-0378">Hydrolase</keyword>
<dbReference type="GO" id="GO:0005737">
    <property type="term" value="C:cytoplasm"/>
    <property type="evidence" value="ECO:0007669"/>
    <property type="project" value="TreeGrafter"/>
</dbReference>
<evidence type="ECO:0000259" key="6">
    <source>
        <dbReference type="PROSITE" id="PS50126"/>
    </source>
</evidence>
<dbReference type="Gene3D" id="2.40.50.140">
    <property type="entry name" value="Nucleic acid-binding proteins"/>
    <property type="match status" value="1"/>
</dbReference>
<evidence type="ECO:0000256" key="3">
    <source>
        <dbReference type="ARBA" id="ARBA00022801"/>
    </source>
</evidence>
<dbReference type="AlphaFoldDB" id="A0A9D1ML93"/>
<reference evidence="7" key="1">
    <citation type="submission" date="2020-10" db="EMBL/GenBank/DDBJ databases">
        <authorList>
            <person name="Gilroy R."/>
        </authorList>
    </citation>
    <scope>NUCLEOTIDE SEQUENCE</scope>
    <source>
        <strain evidence="7">9366</strain>
    </source>
</reference>
<protein>
    <submittedName>
        <fullName evidence="7">Rne/Rng family ribonuclease</fullName>
    </submittedName>
</protein>
<keyword evidence="5" id="KW-0694">RNA-binding</keyword>
<organism evidence="7 8">
    <name type="scientific">Candidatus Caccalectryoclostridium excrementigallinarum</name>
    <dbReference type="NCBI Taxonomy" id="2840710"/>
    <lineage>
        <taxon>Bacteria</taxon>
        <taxon>Bacillati</taxon>
        <taxon>Bacillota</taxon>
        <taxon>Clostridia</taxon>
        <taxon>Christensenellales</taxon>
        <taxon>Christensenellaceae</taxon>
        <taxon>Christensenellaceae incertae sedis</taxon>
        <taxon>Candidatus Caccalectryoclostridium</taxon>
    </lineage>
</organism>
<keyword evidence="4" id="KW-0460">Magnesium</keyword>
<dbReference type="InterPro" id="IPR003029">
    <property type="entry name" value="S1_domain"/>
</dbReference>
<evidence type="ECO:0000313" key="8">
    <source>
        <dbReference type="Proteomes" id="UP000824145"/>
    </source>
</evidence>
<dbReference type="InterPro" id="IPR004659">
    <property type="entry name" value="RNase_E/G"/>
</dbReference>
<evidence type="ECO:0000256" key="5">
    <source>
        <dbReference type="ARBA" id="ARBA00022884"/>
    </source>
</evidence>
<dbReference type="Proteomes" id="UP000824145">
    <property type="component" value="Unassembled WGS sequence"/>
</dbReference>
<keyword evidence="2" id="KW-0479">Metal-binding</keyword>
<dbReference type="PROSITE" id="PS50126">
    <property type="entry name" value="S1"/>
    <property type="match status" value="1"/>
</dbReference>
<gene>
    <name evidence="7" type="ORF">IAB07_01095</name>
</gene>
<comment type="cofactor">
    <cofactor evidence="1">
        <name>Mg(2+)</name>
        <dbReference type="ChEBI" id="CHEBI:18420"/>
    </cofactor>
</comment>
<dbReference type="GO" id="GO:0016787">
    <property type="term" value="F:hydrolase activity"/>
    <property type="evidence" value="ECO:0007669"/>
    <property type="project" value="UniProtKB-KW"/>
</dbReference>
<dbReference type="InterPro" id="IPR012340">
    <property type="entry name" value="NA-bd_OB-fold"/>
</dbReference>
<dbReference type="Pfam" id="PF10150">
    <property type="entry name" value="RNase_E_G"/>
    <property type="match status" value="1"/>
</dbReference>
<proteinExistence type="predicted"/>
<name>A0A9D1ML93_9FIRM</name>
<evidence type="ECO:0000256" key="4">
    <source>
        <dbReference type="ARBA" id="ARBA00022842"/>
    </source>
</evidence>
<reference evidence="7" key="2">
    <citation type="journal article" date="2021" name="PeerJ">
        <title>Extensive microbial diversity within the chicken gut microbiome revealed by metagenomics and culture.</title>
        <authorList>
            <person name="Gilroy R."/>
            <person name="Ravi A."/>
            <person name="Getino M."/>
            <person name="Pursley I."/>
            <person name="Horton D.L."/>
            <person name="Alikhan N.F."/>
            <person name="Baker D."/>
            <person name="Gharbi K."/>
            <person name="Hall N."/>
            <person name="Watson M."/>
            <person name="Adriaenssens E.M."/>
            <person name="Foster-Nyarko E."/>
            <person name="Jarju S."/>
            <person name="Secka A."/>
            <person name="Antonio M."/>
            <person name="Oren A."/>
            <person name="Chaudhuri R.R."/>
            <person name="La Ragione R."/>
            <person name="Hildebrand F."/>
            <person name="Pallen M.J."/>
        </authorList>
    </citation>
    <scope>NUCLEOTIDE SEQUENCE</scope>
    <source>
        <strain evidence="7">9366</strain>
    </source>
</reference>
<evidence type="ECO:0000256" key="1">
    <source>
        <dbReference type="ARBA" id="ARBA00001946"/>
    </source>
</evidence>
<dbReference type="PANTHER" id="PTHR30001:SF0">
    <property type="entry name" value="RIBONUCLEASE G"/>
    <property type="match status" value="1"/>
</dbReference>
<dbReference type="GO" id="GO:0006364">
    <property type="term" value="P:rRNA processing"/>
    <property type="evidence" value="ECO:0007669"/>
    <property type="project" value="TreeGrafter"/>
</dbReference>
<evidence type="ECO:0000256" key="2">
    <source>
        <dbReference type="ARBA" id="ARBA00022723"/>
    </source>
</evidence>
<dbReference type="PANTHER" id="PTHR30001">
    <property type="entry name" value="RIBONUCLEASE"/>
    <property type="match status" value="1"/>
</dbReference>
<dbReference type="Gene3D" id="3.40.1260.20">
    <property type="entry name" value="Ribonuclease E, catalytic domain"/>
    <property type="match status" value="1"/>
</dbReference>
<dbReference type="InterPro" id="IPR019307">
    <property type="entry name" value="RNA-bd_AU-1/RNase_E/G"/>
</dbReference>
<dbReference type="GO" id="GO:0046872">
    <property type="term" value="F:metal ion binding"/>
    <property type="evidence" value="ECO:0007669"/>
    <property type="project" value="UniProtKB-KW"/>
</dbReference>
<dbReference type="SUPFAM" id="SSF50249">
    <property type="entry name" value="Nucleic acid-binding proteins"/>
    <property type="match status" value="1"/>
</dbReference>
<evidence type="ECO:0000313" key="7">
    <source>
        <dbReference type="EMBL" id="HIU62351.1"/>
    </source>
</evidence>
<dbReference type="SMART" id="SM00316">
    <property type="entry name" value="S1"/>
    <property type="match status" value="1"/>
</dbReference>
<sequence>MKQILIDVHFSSTNVAVAEDGALVEFWVERRTNANLVGNIYKGKIKNILPGMQAAFVDIGLDRNGFLFEGDVIVDGEKFGGGAALRYRPGDDILCQVIKDEFGNKGARLTTNITLAGRVLVLMPQIDYVGVSRKITDEGRRRELTEFVEKVRPAGCGVILRTQSESCSEEEIGEEMEYLYSKWQDVKKKNIVSHAPALLLRESGVAVRAVRDMLRDDVDKVVINDKALFDEICAISKFILKSRPELFLYDPSQRSLLRKYGLTEQIKALTKRRVPLKNGAYLVIDRTEALTVIDVNTGKYVGEHNLEETVFETNRIAAEEIAKQLRARNIGGIIVIDFIDMGSPEHMEKVLEILNKHLEKDRSKTVVLGVTHLGLVEMTRKKTRSMLESVMLQECPYCKGEGHVFSSEHVIMELREKLYDVIGAGGVRAVKVTLAESVCNCMISRHYLARECSSVWKDVLIYAIPDENMHIEKFKIETDNSQVLSLPDSAKLIC</sequence>
<dbReference type="NCBIfam" id="TIGR00757">
    <property type="entry name" value="RNaseEG"/>
    <property type="match status" value="1"/>
</dbReference>
<accession>A0A9D1ML93</accession>
<feature type="domain" description="S1 motif" evidence="6">
    <location>
        <begin position="38"/>
        <end position="112"/>
    </location>
</feature>
<dbReference type="GO" id="GO:0003723">
    <property type="term" value="F:RNA binding"/>
    <property type="evidence" value="ECO:0007669"/>
    <property type="project" value="UniProtKB-KW"/>
</dbReference>
<dbReference type="CDD" id="cd04453">
    <property type="entry name" value="S1_RNase_E"/>
    <property type="match status" value="1"/>
</dbReference>